<gene>
    <name evidence="2" type="ORF">CPAG_09320</name>
</gene>
<feature type="region of interest" description="Disordered" evidence="1">
    <location>
        <begin position="132"/>
        <end position="165"/>
    </location>
</feature>
<sequence>MHDDHTSSLTISSTLAPHLKPMLISQVDSPTGNKQMNTVLMPSHAAVHVYHLLPKVEQSQEAQQLAVLHREIEGDGHNVNHQWTKAGKEQQGTTWKAAREQRVEEDGHAFIVTARQGNFSWLDVRAARATRPYLKQQQQTQSGHARPDTGPGCGRGGEPEAALAR</sequence>
<evidence type="ECO:0000313" key="2">
    <source>
        <dbReference type="EMBL" id="KMM73031.1"/>
    </source>
</evidence>
<dbReference type="AlphaFoldDB" id="A0A0J6FIK7"/>
<evidence type="ECO:0000256" key="1">
    <source>
        <dbReference type="SAM" id="MobiDB-lite"/>
    </source>
</evidence>
<dbReference type="VEuPathDB" id="FungiDB:CPAG_09320"/>
<organism evidence="2 3">
    <name type="scientific">Coccidioides posadasii RMSCC 3488</name>
    <dbReference type="NCBI Taxonomy" id="454284"/>
    <lineage>
        <taxon>Eukaryota</taxon>
        <taxon>Fungi</taxon>
        <taxon>Dikarya</taxon>
        <taxon>Ascomycota</taxon>
        <taxon>Pezizomycotina</taxon>
        <taxon>Eurotiomycetes</taxon>
        <taxon>Eurotiomycetidae</taxon>
        <taxon>Onygenales</taxon>
        <taxon>Onygenaceae</taxon>
        <taxon>Coccidioides</taxon>
    </lineage>
</organism>
<proteinExistence type="predicted"/>
<reference evidence="3" key="3">
    <citation type="journal article" date="2010" name="Genome Res.">
        <title>Population genomic sequencing of Coccidioides fungi reveals recent hybridization and transposon control.</title>
        <authorList>
            <person name="Neafsey D.E."/>
            <person name="Barker B.M."/>
            <person name="Sharpton T.J."/>
            <person name="Stajich J.E."/>
            <person name="Park D.J."/>
            <person name="Whiston E."/>
            <person name="Hung C.-Y."/>
            <person name="McMahan C."/>
            <person name="White J."/>
            <person name="Sykes S."/>
            <person name="Heiman D."/>
            <person name="Young S."/>
            <person name="Zeng Q."/>
            <person name="Abouelleil A."/>
            <person name="Aftuck L."/>
            <person name="Bessette D."/>
            <person name="Brown A."/>
            <person name="FitzGerald M."/>
            <person name="Lui A."/>
            <person name="Macdonald J.P."/>
            <person name="Priest M."/>
            <person name="Orbach M.J."/>
            <person name="Galgiani J.N."/>
            <person name="Kirkland T.N."/>
            <person name="Cole G.T."/>
            <person name="Birren B.W."/>
            <person name="Henn M.R."/>
            <person name="Taylor J.W."/>
            <person name="Rounsley S.D."/>
        </authorList>
    </citation>
    <scope>NUCLEOTIDE SEQUENCE [LARGE SCALE GENOMIC DNA]</scope>
    <source>
        <strain evidence="3">RMSCC 3488</strain>
    </source>
</reference>
<dbReference type="Proteomes" id="UP000054567">
    <property type="component" value="Unassembled WGS sequence"/>
</dbReference>
<dbReference type="EMBL" id="DS268114">
    <property type="protein sequence ID" value="KMM73031.1"/>
    <property type="molecule type" value="Genomic_DNA"/>
</dbReference>
<name>A0A0J6FIK7_COCPO</name>
<evidence type="ECO:0000313" key="3">
    <source>
        <dbReference type="Proteomes" id="UP000054567"/>
    </source>
</evidence>
<protein>
    <submittedName>
        <fullName evidence="2">Uncharacterized protein</fullName>
    </submittedName>
</protein>
<reference evidence="2 3" key="1">
    <citation type="submission" date="2007-06" db="EMBL/GenBank/DDBJ databases">
        <title>The Genome Sequence of Coccidioides posadasii RMSCC_3488.</title>
        <authorList>
            <consortium name="Coccidioides Genome Resources Consortium"/>
            <consortium name="The Broad Institute Genome Sequencing Platform"/>
            <person name="Henn M.R."/>
            <person name="Sykes S."/>
            <person name="Young S."/>
            <person name="Jaffe D."/>
            <person name="Berlin A."/>
            <person name="Alvarez P."/>
            <person name="Butler J."/>
            <person name="Gnerre S."/>
            <person name="Grabherr M."/>
            <person name="Mauceli E."/>
            <person name="Brockman W."/>
            <person name="Kodira C."/>
            <person name="Alvarado L."/>
            <person name="Zeng Q."/>
            <person name="Crawford M."/>
            <person name="Antoine C."/>
            <person name="Devon K."/>
            <person name="Galgiani J."/>
            <person name="Orsborn K."/>
            <person name="Lewis M.L."/>
            <person name="Nusbaum C."/>
            <person name="Galagan J."/>
            <person name="Birren B."/>
        </authorList>
    </citation>
    <scope>NUCLEOTIDE SEQUENCE [LARGE SCALE GENOMIC DNA]</scope>
    <source>
        <strain evidence="2 3">RMSCC 3488</strain>
    </source>
</reference>
<accession>A0A0J6FIK7</accession>
<reference evidence="3" key="2">
    <citation type="journal article" date="2009" name="Genome Res.">
        <title>Comparative genomic analyses of the human fungal pathogens Coccidioides and their relatives.</title>
        <authorList>
            <person name="Sharpton T.J."/>
            <person name="Stajich J.E."/>
            <person name="Rounsley S.D."/>
            <person name="Gardner M.J."/>
            <person name="Wortman J.R."/>
            <person name="Jordar V.S."/>
            <person name="Maiti R."/>
            <person name="Kodira C.D."/>
            <person name="Neafsey D.E."/>
            <person name="Zeng Q."/>
            <person name="Hung C.-Y."/>
            <person name="McMahan C."/>
            <person name="Muszewska A."/>
            <person name="Grynberg M."/>
            <person name="Mandel M.A."/>
            <person name="Kellner E.M."/>
            <person name="Barker B.M."/>
            <person name="Galgiani J.N."/>
            <person name="Orbach M.J."/>
            <person name="Kirkland T.N."/>
            <person name="Cole G.T."/>
            <person name="Henn M.R."/>
            <person name="Birren B.W."/>
            <person name="Taylor J.W."/>
        </authorList>
    </citation>
    <scope>NUCLEOTIDE SEQUENCE [LARGE SCALE GENOMIC DNA]</scope>
    <source>
        <strain evidence="3">RMSCC 3488</strain>
    </source>
</reference>